<dbReference type="RefSeq" id="XP_067924397.1">
    <property type="nucleotide sequence ID" value="XM_068063626.1"/>
</dbReference>
<evidence type="ECO:0000313" key="2">
    <source>
        <dbReference type="EMBL" id="PHJ22720.1"/>
    </source>
</evidence>
<dbReference type="Proteomes" id="UP000221165">
    <property type="component" value="Unassembled WGS sequence"/>
</dbReference>
<dbReference type="AlphaFoldDB" id="A0A2C6KQG5"/>
<feature type="region of interest" description="Disordered" evidence="1">
    <location>
        <begin position="1"/>
        <end position="25"/>
    </location>
</feature>
<dbReference type="GeneID" id="94426837"/>
<accession>A0A2C6KQG5</accession>
<name>A0A2C6KQG5_9APIC</name>
<dbReference type="EMBL" id="MIGC01001527">
    <property type="protein sequence ID" value="PHJ22720.1"/>
    <property type="molecule type" value="Genomic_DNA"/>
</dbReference>
<evidence type="ECO:0000256" key="1">
    <source>
        <dbReference type="SAM" id="MobiDB-lite"/>
    </source>
</evidence>
<comment type="caution">
    <text evidence="2">The sequence shown here is derived from an EMBL/GenBank/DDBJ whole genome shotgun (WGS) entry which is preliminary data.</text>
</comment>
<evidence type="ECO:0000313" key="3">
    <source>
        <dbReference type="Proteomes" id="UP000221165"/>
    </source>
</evidence>
<protein>
    <submittedName>
        <fullName evidence="2">Uncharacterized protein</fullName>
    </submittedName>
</protein>
<sequence length="182" mass="20719">MPRRTPSRMSCDGGRETSASSSRAPGELHCIRGHWVTVQEVPSDSLWATKAAVEREVAPCCDYVYDPIKRELHLAFQSEALATAATFLDGTTTLPFTYRLNVRFCSDPAILERGILTDFRDEWPLEWEQKPLIFNSPNILREFVEGLCDAVWRWLFGCRHGKKTSKTKTQSKSGRRKQPVSQ</sequence>
<proteinExistence type="predicted"/>
<keyword evidence="3" id="KW-1185">Reference proteome</keyword>
<dbReference type="VEuPathDB" id="ToxoDB:CSUI_003428"/>
<dbReference type="OrthoDB" id="329485at2759"/>
<reference evidence="2 3" key="1">
    <citation type="journal article" date="2017" name="Int. J. Parasitol.">
        <title>The genome of the protozoan parasite Cystoisospora suis and a reverse vaccinology approach to identify vaccine candidates.</title>
        <authorList>
            <person name="Palmieri N."/>
            <person name="Shrestha A."/>
            <person name="Ruttkowski B."/>
            <person name="Beck T."/>
            <person name="Vogl C."/>
            <person name="Tomley F."/>
            <person name="Blake D.P."/>
            <person name="Joachim A."/>
        </authorList>
    </citation>
    <scope>NUCLEOTIDE SEQUENCE [LARGE SCALE GENOMIC DNA]</scope>
    <source>
        <strain evidence="2 3">Wien I</strain>
    </source>
</reference>
<gene>
    <name evidence="2" type="ORF">CSUI_003428</name>
</gene>
<organism evidence="2 3">
    <name type="scientific">Cystoisospora suis</name>
    <dbReference type="NCBI Taxonomy" id="483139"/>
    <lineage>
        <taxon>Eukaryota</taxon>
        <taxon>Sar</taxon>
        <taxon>Alveolata</taxon>
        <taxon>Apicomplexa</taxon>
        <taxon>Conoidasida</taxon>
        <taxon>Coccidia</taxon>
        <taxon>Eucoccidiorida</taxon>
        <taxon>Eimeriorina</taxon>
        <taxon>Sarcocystidae</taxon>
        <taxon>Cystoisospora</taxon>
    </lineage>
</organism>